<dbReference type="GeneID" id="113689624"/>
<accession>A0A6P6SBG0</accession>
<gene>
    <name evidence="2" type="primary">LOC113689624</name>
</gene>
<dbReference type="AlphaFoldDB" id="A0A6P6SBG0"/>
<evidence type="ECO:0000313" key="1">
    <source>
        <dbReference type="Proteomes" id="UP001652660"/>
    </source>
</evidence>
<dbReference type="Proteomes" id="UP001652660">
    <property type="component" value="Chromosome 5e"/>
</dbReference>
<dbReference type="OrthoDB" id="613853at2759"/>
<protein>
    <submittedName>
        <fullName evidence="2">Uncharacterized protein</fullName>
    </submittedName>
</protein>
<dbReference type="RefSeq" id="XP_027063171.2">
    <property type="nucleotide sequence ID" value="XM_027207370.2"/>
</dbReference>
<sequence length="186" mass="21120">MSKPDLDNTYASLLDSWTAFAAAKRVQRLELDLSSFLKPNRSLDEIYCFPSASSLEWKALTSLVLHSVDLVEEHLLHLFSEYCPLLEKLSGLEAIEVVPALNFSCFVYKGPTINMLFTDVAQLSSVSLIGAPNNRIDFCKDSVITKFDQFPFSMSQLQMLALDLDMVVVKSYYLFPNTFPEFRNIR</sequence>
<keyword evidence="1" id="KW-1185">Reference proteome</keyword>
<organism evidence="1 2">
    <name type="scientific">Coffea arabica</name>
    <name type="common">Arabian coffee</name>
    <dbReference type="NCBI Taxonomy" id="13443"/>
    <lineage>
        <taxon>Eukaryota</taxon>
        <taxon>Viridiplantae</taxon>
        <taxon>Streptophyta</taxon>
        <taxon>Embryophyta</taxon>
        <taxon>Tracheophyta</taxon>
        <taxon>Spermatophyta</taxon>
        <taxon>Magnoliopsida</taxon>
        <taxon>eudicotyledons</taxon>
        <taxon>Gunneridae</taxon>
        <taxon>Pentapetalae</taxon>
        <taxon>asterids</taxon>
        <taxon>lamiids</taxon>
        <taxon>Gentianales</taxon>
        <taxon>Rubiaceae</taxon>
        <taxon>Ixoroideae</taxon>
        <taxon>Gardenieae complex</taxon>
        <taxon>Bertiereae - Coffeeae clade</taxon>
        <taxon>Coffeeae</taxon>
        <taxon>Coffea</taxon>
    </lineage>
</organism>
<name>A0A6P6SBG0_COFAR</name>
<proteinExistence type="predicted"/>
<evidence type="ECO:0000313" key="2">
    <source>
        <dbReference type="RefSeq" id="XP_027063171.2"/>
    </source>
</evidence>
<reference evidence="1" key="1">
    <citation type="journal article" date="2025" name="Foods">
        <title>Unveiling the Microbial Signatures of Arabica Coffee Cherries: Insights into Ripeness Specific Diversity, Functional Traits, and Implications for Quality and Safety.</title>
        <authorList>
            <consortium name="RefSeq"/>
            <person name="Tenea G.N."/>
            <person name="Cifuentes V."/>
            <person name="Reyes P."/>
            <person name="Cevallos-Vallejos M."/>
        </authorList>
    </citation>
    <scope>NUCLEOTIDE SEQUENCE [LARGE SCALE GENOMIC DNA]</scope>
</reference>
<reference evidence="2" key="2">
    <citation type="submission" date="2025-08" db="UniProtKB">
        <authorList>
            <consortium name="RefSeq"/>
        </authorList>
    </citation>
    <scope>IDENTIFICATION</scope>
    <source>
        <tissue evidence="2">Leaves</tissue>
    </source>
</reference>